<gene>
    <name evidence="2" type="ORF">E2C01_019296</name>
</gene>
<dbReference type="EMBL" id="VSRR010001563">
    <property type="protein sequence ID" value="MPC26163.1"/>
    <property type="molecule type" value="Genomic_DNA"/>
</dbReference>
<sequence>MGVSANDKHGIKESTTAHVDEEGGQDDEASIEVVDLRVRYVVQYQLQHHRLTDNVEIKS</sequence>
<evidence type="ECO:0000313" key="2">
    <source>
        <dbReference type="EMBL" id="MPC26163.1"/>
    </source>
</evidence>
<organism evidence="2 3">
    <name type="scientific">Portunus trituberculatus</name>
    <name type="common">Swimming crab</name>
    <name type="synonym">Neptunus trituberculatus</name>
    <dbReference type="NCBI Taxonomy" id="210409"/>
    <lineage>
        <taxon>Eukaryota</taxon>
        <taxon>Metazoa</taxon>
        <taxon>Ecdysozoa</taxon>
        <taxon>Arthropoda</taxon>
        <taxon>Crustacea</taxon>
        <taxon>Multicrustacea</taxon>
        <taxon>Malacostraca</taxon>
        <taxon>Eumalacostraca</taxon>
        <taxon>Eucarida</taxon>
        <taxon>Decapoda</taxon>
        <taxon>Pleocyemata</taxon>
        <taxon>Brachyura</taxon>
        <taxon>Eubrachyura</taxon>
        <taxon>Portunoidea</taxon>
        <taxon>Portunidae</taxon>
        <taxon>Portuninae</taxon>
        <taxon>Portunus</taxon>
    </lineage>
</organism>
<accession>A0A5B7DZ13</accession>
<evidence type="ECO:0000256" key="1">
    <source>
        <dbReference type="SAM" id="MobiDB-lite"/>
    </source>
</evidence>
<comment type="caution">
    <text evidence="2">The sequence shown here is derived from an EMBL/GenBank/DDBJ whole genome shotgun (WGS) entry which is preliminary data.</text>
</comment>
<protein>
    <submittedName>
        <fullName evidence="2">Uncharacterized protein</fullName>
    </submittedName>
</protein>
<evidence type="ECO:0000313" key="3">
    <source>
        <dbReference type="Proteomes" id="UP000324222"/>
    </source>
</evidence>
<name>A0A5B7DZ13_PORTR</name>
<dbReference type="Proteomes" id="UP000324222">
    <property type="component" value="Unassembled WGS sequence"/>
</dbReference>
<proteinExistence type="predicted"/>
<feature type="region of interest" description="Disordered" evidence="1">
    <location>
        <begin position="1"/>
        <end position="27"/>
    </location>
</feature>
<reference evidence="2 3" key="1">
    <citation type="submission" date="2019-05" db="EMBL/GenBank/DDBJ databases">
        <title>Another draft genome of Portunus trituberculatus and its Hox gene families provides insights of decapod evolution.</title>
        <authorList>
            <person name="Jeong J.-H."/>
            <person name="Song I."/>
            <person name="Kim S."/>
            <person name="Choi T."/>
            <person name="Kim D."/>
            <person name="Ryu S."/>
            <person name="Kim W."/>
        </authorList>
    </citation>
    <scope>NUCLEOTIDE SEQUENCE [LARGE SCALE GENOMIC DNA]</scope>
    <source>
        <tissue evidence="2">Muscle</tissue>
    </source>
</reference>
<keyword evidence="3" id="KW-1185">Reference proteome</keyword>
<dbReference type="AlphaFoldDB" id="A0A5B7DZ13"/>
<feature type="compositionally biased region" description="Basic and acidic residues" evidence="1">
    <location>
        <begin position="1"/>
        <end position="12"/>
    </location>
</feature>